<dbReference type="AlphaFoldDB" id="A0A9P4NVQ4"/>
<dbReference type="PANTHER" id="PTHR22696">
    <property type="entry name" value="E3 UBIQUITIN-PROTEIN LIGASE RNF26"/>
    <property type="match status" value="1"/>
</dbReference>
<dbReference type="PANTHER" id="PTHR22696:SF1">
    <property type="entry name" value="E3 UBIQUITIN-PROTEIN LIGASE RNF26"/>
    <property type="match status" value="1"/>
</dbReference>
<dbReference type="GO" id="GO:0061630">
    <property type="term" value="F:ubiquitin protein ligase activity"/>
    <property type="evidence" value="ECO:0007669"/>
    <property type="project" value="TreeGrafter"/>
</dbReference>
<keyword evidence="2" id="KW-0812">Transmembrane</keyword>
<dbReference type="Proteomes" id="UP000800235">
    <property type="component" value="Unassembled WGS sequence"/>
</dbReference>
<dbReference type="InterPro" id="IPR013083">
    <property type="entry name" value="Znf_RING/FYVE/PHD"/>
</dbReference>
<feature type="transmembrane region" description="Helical" evidence="2">
    <location>
        <begin position="572"/>
        <end position="592"/>
    </location>
</feature>
<dbReference type="Pfam" id="PF13920">
    <property type="entry name" value="zf-C3HC4_3"/>
    <property type="match status" value="1"/>
</dbReference>
<feature type="transmembrane region" description="Helical" evidence="2">
    <location>
        <begin position="340"/>
        <end position="359"/>
    </location>
</feature>
<name>A0A9P4NVQ4_9PEZI</name>
<dbReference type="GO" id="GO:0006511">
    <property type="term" value="P:ubiquitin-dependent protein catabolic process"/>
    <property type="evidence" value="ECO:0007669"/>
    <property type="project" value="TreeGrafter"/>
</dbReference>
<accession>A0A9P4NVQ4</accession>
<feature type="transmembrane region" description="Helical" evidence="2">
    <location>
        <begin position="141"/>
        <end position="159"/>
    </location>
</feature>
<dbReference type="OrthoDB" id="66726at2759"/>
<feature type="transmembrane region" description="Helical" evidence="2">
    <location>
        <begin position="371"/>
        <end position="403"/>
    </location>
</feature>
<proteinExistence type="predicted"/>
<reference evidence="3" key="1">
    <citation type="journal article" date="2020" name="Stud. Mycol.">
        <title>101 Dothideomycetes genomes: a test case for predicting lifestyles and emergence of pathogens.</title>
        <authorList>
            <person name="Haridas S."/>
            <person name="Albert R."/>
            <person name="Binder M."/>
            <person name="Bloem J."/>
            <person name="Labutti K."/>
            <person name="Salamov A."/>
            <person name="Andreopoulos B."/>
            <person name="Baker S."/>
            <person name="Barry K."/>
            <person name="Bills G."/>
            <person name="Bluhm B."/>
            <person name="Cannon C."/>
            <person name="Castanera R."/>
            <person name="Culley D."/>
            <person name="Daum C."/>
            <person name="Ezra D."/>
            <person name="Gonzalez J."/>
            <person name="Henrissat B."/>
            <person name="Kuo A."/>
            <person name="Liang C."/>
            <person name="Lipzen A."/>
            <person name="Lutzoni F."/>
            <person name="Magnuson J."/>
            <person name="Mondo S."/>
            <person name="Nolan M."/>
            <person name="Ohm R."/>
            <person name="Pangilinan J."/>
            <person name="Park H.-J."/>
            <person name="Ramirez L."/>
            <person name="Alfaro M."/>
            <person name="Sun H."/>
            <person name="Tritt A."/>
            <person name="Yoshinaga Y."/>
            <person name="Zwiers L.-H."/>
            <person name="Turgeon B."/>
            <person name="Goodwin S."/>
            <person name="Spatafora J."/>
            <person name="Crous P."/>
            <person name="Grigoriev I."/>
        </authorList>
    </citation>
    <scope>NUCLEOTIDE SEQUENCE</scope>
    <source>
        <strain evidence="3">CBS 130266</strain>
    </source>
</reference>
<evidence type="ECO:0008006" key="5">
    <source>
        <dbReference type="Google" id="ProtNLM"/>
    </source>
</evidence>
<feature type="compositionally biased region" description="Polar residues" evidence="1">
    <location>
        <begin position="795"/>
        <end position="807"/>
    </location>
</feature>
<feature type="region of interest" description="Disordered" evidence="1">
    <location>
        <begin position="788"/>
        <end position="807"/>
    </location>
</feature>
<evidence type="ECO:0000313" key="3">
    <source>
        <dbReference type="EMBL" id="KAF2432597.1"/>
    </source>
</evidence>
<evidence type="ECO:0000256" key="1">
    <source>
        <dbReference type="SAM" id="MobiDB-lite"/>
    </source>
</evidence>
<feature type="transmembrane region" description="Helical" evidence="2">
    <location>
        <begin position="97"/>
        <end position="121"/>
    </location>
</feature>
<comment type="caution">
    <text evidence="3">The sequence shown here is derived from an EMBL/GenBank/DDBJ whole genome shotgun (WGS) entry which is preliminary data.</text>
</comment>
<sequence>MRNLTFFAPSKDDLVLFLPRVSERAKAFAYYYGLDDLYSRIRAGGSTIAEPTMSQALNASKSNATKSFVQASAAATPATATPAIAAIQIFSIKNFRAVAGIFTYLTSKWAIVTLVMTVLLNRTQFYASSRVPLNPRWPVRLGLYLIPIVALLYQTLFLLEGLRCQTSPQWAHHRYENPERKFTLDYAGEGGFLHKASSSLLFWESEESSCANVKMTSTDSGGTSGSLSLLWPLFLSFCLSQFIETLGCALEGSRPVGDINLVELSLAFAEAESMVLKPFEVAMASTLDDPTKEAAPINKKMLLQTMNVAPEMLLISLLWALNNLSSNILAVFKIRHKYRLINTGVWGLAYLAAFSWSIFRLWSAEGANDSWVFRFPTVFIIGFCPHILVLAGMAVCGTIYAAALILTALSLPPGHESANMSIKERFHAAYQNLQANVHFSNTTPLTIRMSDDFYTTLLSAGFILLTAASEAVYLNEGAKVRVSNLTWLERKRIQELQQGILFKKTRATIPSELRAAANDRNEVAAGNAPPSGYALERKARNQEKDEAFAAVRGEGGVGFIQRGGRWQMALRLLQGTSWLFLGLYVKSVLFMLDKMGISWRPQWVRNLIGETNRKVSSTVHGTRKRPSPTGADFWVLSDDGKLSLATNANVDVEEETRKRHRVASQNGQVDERNLDENLYTWWKEGGWWGDVDNSGDYQGRPQEDDTTSIISYSTDASSLADGNEWNEIEESGRRTPMQADFTASTRSREATPDDVLDADSLATLLDPQSFEEQQEARMLSRRLRRPQVMTRAQYRRQTQQERAAVVTSSRYAPSLNLDPTGAPLTEEAEEKLLERFILESRASKASSRTPVAGSGLGNWETGAEGLGSSGPQCVVCQDSPRTILLWPCGCLCLCDDCRVNMAARNFGNCVCCRTGTVAYSRLYVP</sequence>
<feature type="region of interest" description="Disordered" evidence="1">
    <location>
        <begin position="730"/>
        <end position="752"/>
    </location>
</feature>
<dbReference type="Gene3D" id="3.30.40.10">
    <property type="entry name" value="Zinc/RING finger domain, C3HC4 (zinc finger)"/>
    <property type="match status" value="1"/>
</dbReference>
<keyword evidence="4" id="KW-1185">Reference proteome</keyword>
<organism evidence="3 4">
    <name type="scientific">Tothia fuscella</name>
    <dbReference type="NCBI Taxonomy" id="1048955"/>
    <lineage>
        <taxon>Eukaryota</taxon>
        <taxon>Fungi</taxon>
        <taxon>Dikarya</taxon>
        <taxon>Ascomycota</taxon>
        <taxon>Pezizomycotina</taxon>
        <taxon>Dothideomycetes</taxon>
        <taxon>Pleosporomycetidae</taxon>
        <taxon>Venturiales</taxon>
        <taxon>Cylindrosympodiaceae</taxon>
        <taxon>Tothia</taxon>
    </lineage>
</organism>
<keyword evidence="2" id="KW-0472">Membrane</keyword>
<evidence type="ECO:0000313" key="4">
    <source>
        <dbReference type="Proteomes" id="UP000800235"/>
    </source>
</evidence>
<dbReference type="GO" id="GO:0016567">
    <property type="term" value="P:protein ubiquitination"/>
    <property type="evidence" value="ECO:0007669"/>
    <property type="project" value="TreeGrafter"/>
</dbReference>
<protein>
    <recommendedName>
        <fullName evidence="5">Ubiquitin-protein ligase</fullName>
    </recommendedName>
</protein>
<keyword evidence="2" id="KW-1133">Transmembrane helix</keyword>
<gene>
    <name evidence="3" type="ORF">EJ08DRAFT_123092</name>
</gene>
<dbReference type="EMBL" id="MU007025">
    <property type="protein sequence ID" value="KAF2432597.1"/>
    <property type="molecule type" value="Genomic_DNA"/>
</dbReference>
<evidence type="ECO:0000256" key="2">
    <source>
        <dbReference type="SAM" id="Phobius"/>
    </source>
</evidence>